<keyword evidence="3" id="KW-1185">Reference proteome</keyword>
<organism evidence="2 3">
    <name type="scientific">Angustibacter aerolatus</name>
    <dbReference type="NCBI Taxonomy" id="1162965"/>
    <lineage>
        <taxon>Bacteria</taxon>
        <taxon>Bacillati</taxon>
        <taxon>Actinomycetota</taxon>
        <taxon>Actinomycetes</taxon>
        <taxon>Kineosporiales</taxon>
        <taxon>Kineosporiaceae</taxon>
    </lineage>
</organism>
<evidence type="ECO:0000313" key="2">
    <source>
        <dbReference type="EMBL" id="GMA86422.1"/>
    </source>
</evidence>
<proteinExistence type="predicted"/>
<sequence>MSGAAQRLRADGVERAGLVQVGFDVLPAAALHGVVVVDAPHRAVALRPPDERVAGDGREAGVEAVVAHLLHGGVEVGGVEERAGALHEHRHLGVDPVVAQRVERVEDRALRRRRVARQVRRAPYDLGPGGTRDRGDVVGVGADDDQVDLRAGHGGVDRALDQPPRPDAGQVLARHAARPAACRHDGHHANGSGLRGCAHPTTVTTTSVPTVNST</sequence>
<evidence type="ECO:0000256" key="1">
    <source>
        <dbReference type="SAM" id="MobiDB-lite"/>
    </source>
</evidence>
<name>A0ABQ6JF51_9ACTN</name>
<feature type="compositionally biased region" description="Low complexity" evidence="1">
    <location>
        <begin position="200"/>
        <end position="214"/>
    </location>
</feature>
<feature type="region of interest" description="Disordered" evidence="1">
    <location>
        <begin position="185"/>
        <end position="214"/>
    </location>
</feature>
<gene>
    <name evidence="2" type="ORF">GCM10025868_16720</name>
</gene>
<reference evidence="3" key="1">
    <citation type="journal article" date="2019" name="Int. J. Syst. Evol. Microbiol.">
        <title>The Global Catalogue of Microorganisms (GCM) 10K type strain sequencing project: providing services to taxonomists for standard genome sequencing and annotation.</title>
        <authorList>
            <consortium name="The Broad Institute Genomics Platform"/>
            <consortium name="The Broad Institute Genome Sequencing Center for Infectious Disease"/>
            <person name="Wu L."/>
            <person name="Ma J."/>
        </authorList>
    </citation>
    <scope>NUCLEOTIDE SEQUENCE [LARGE SCALE GENOMIC DNA]</scope>
    <source>
        <strain evidence="3">NBRC 108730</strain>
    </source>
</reference>
<evidence type="ECO:0000313" key="3">
    <source>
        <dbReference type="Proteomes" id="UP001157017"/>
    </source>
</evidence>
<dbReference type="Proteomes" id="UP001157017">
    <property type="component" value="Unassembled WGS sequence"/>
</dbReference>
<accession>A0ABQ6JF51</accession>
<dbReference type="EMBL" id="BSUZ01000001">
    <property type="protein sequence ID" value="GMA86422.1"/>
    <property type="molecule type" value="Genomic_DNA"/>
</dbReference>
<comment type="caution">
    <text evidence="2">The sequence shown here is derived from an EMBL/GenBank/DDBJ whole genome shotgun (WGS) entry which is preliminary data.</text>
</comment>
<protein>
    <submittedName>
        <fullName evidence="2">Uncharacterized protein</fullName>
    </submittedName>
</protein>